<sequence length="163" mass="18034">MVAVCSVEGCNVRDGLHEPPCRSRNPNVYKQWMLFLGLEDMEYARASVCVCNKHFTEDCFSNHMAVQMGFAKRLNLDKGAVPTLSPGGEVVLVSTREMGCQTDQPKTRDMSVSAWITPPFRSKALQVHLMPASKSVSCETPCTANDLYPHKHTCETTTSGVLH</sequence>
<accession>A0A9Q1IGC3</accession>
<evidence type="ECO:0000256" key="4">
    <source>
        <dbReference type="ARBA" id="ARBA00023125"/>
    </source>
</evidence>
<protein>
    <recommendedName>
        <fullName evidence="6">THAP-type domain-containing protein</fullName>
    </recommendedName>
</protein>
<dbReference type="GO" id="GO:0003677">
    <property type="term" value="F:DNA binding"/>
    <property type="evidence" value="ECO:0007669"/>
    <property type="project" value="UniProtKB-UniRule"/>
</dbReference>
<evidence type="ECO:0000313" key="8">
    <source>
        <dbReference type="Proteomes" id="UP001152622"/>
    </source>
</evidence>
<evidence type="ECO:0000313" key="7">
    <source>
        <dbReference type="EMBL" id="KAJ8338519.1"/>
    </source>
</evidence>
<dbReference type="Pfam" id="PF05485">
    <property type="entry name" value="THAP"/>
    <property type="match status" value="1"/>
</dbReference>
<dbReference type="InterPro" id="IPR006612">
    <property type="entry name" value="THAP_Znf"/>
</dbReference>
<keyword evidence="3" id="KW-0862">Zinc</keyword>
<reference evidence="7" key="1">
    <citation type="journal article" date="2023" name="Science">
        <title>Genome structures resolve the early diversification of teleost fishes.</title>
        <authorList>
            <person name="Parey E."/>
            <person name="Louis A."/>
            <person name="Montfort J."/>
            <person name="Bouchez O."/>
            <person name="Roques C."/>
            <person name="Iampietro C."/>
            <person name="Lluch J."/>
            <person name="Castinel A."/>
            <person name="Donnadieu C."/>
            <person name="Desvignes T."/>
            <person name="Floi Bucao C."/>
            <person name="Jouanno E."/>
            <person name="Wen M."/>
            <person name="Mejri S."/>
            <person name="Dirks R."/>
            <person name="Jansen H."/>
            <person name="Henkel C."/>
            <person name="Chen W.J."/>
            <person name="Zahm M."/>
            <person name="Cabau C."/>
            <person name="Klopp C."/>
            <person name="Thompson A.W."/>
            <person name="Robinson-Rechavi M."/>
            <person name="Braasch I."/>
            <person name="Lecointre G."/>
            <person name="Bobe J."/>
            <person name="Postlethwait J.H."/>
            <person name="Berthelot C."/>
            <person name="Roest Crollius H."/>
            <person name="Guiguen Y."/>
        </authorList>
    </citation>
    <scope>NUCLEOTIDE SEQUENCE</scope>
    <source>
        <strain evidence="7">WJC10195</strain>
    </source>
</reference>
<evidence type="ECO:0000259" key="6">
    <source>
        <dbReference type="PROSITE" id="PS50950"/>
    </source>
</evidence>
<evidence type="ECO:0000256" key="2">
    <source>
        <dbReference type="ARBA" id="ARBA00022771"/>
    </source>
</evidence>
<evidence type="ECO:0000256" key="5">
    <source>
        <dbReference type="PROSITE-ProRule" id="PRU00309"/>
    </source>
</evidence>
<evidence type="ECO:0000256" key="1">
    <source>
        <dbReference type="ARBA" id="ARBA00022723"/>
    </source>
</evidence>
<name>A0A9Q1IGC3_SYNKA</name>
<keyword evidence="1" id="KW-0479">Metal-binding</keyword>
<dbReference type="AlphaFoldDB" id="A0A9Q1IGC3"/>
<dbReference type="SMART" id="SM00980">
    <property type="entry name" value="THAP"/>
    <property type="match status" value="1"/>
</dbReference>
<dbReference type="PROSITE" id="PS50950">
    <property type="entry name" value="ZF_THAP"/>
    <property type="match status" value="1"/>
</dbReference>
<gene>
    <name evidence="7" type="ORF">SKAU_G00374850</name>
</gene>
<organism evidence="7 8">
    <name type="scientific">Synaphobranchus kaupii</name>
    <name type="common">Kaup's arrowtooth eel</name>
    <dbReference type="NCBI Taxonomy" id="118154"/>
    <lineage>
        <taxon>Eukaryota</taxon>
        <taxon>Metazoa</taxon>
        <taxon>Chordata</taxon>
        <taxon>Craniata</taxon>
        <taxon>Vertebrata</taxon>
        <taxon>Euteleostomi</taxon>
        <taxon>Actinopterygii</taxon>
        <taxon>Neopterygii</taxon>
        <taxon>Teleostei</taxon>
        <taxon>Anguilliformes</taxon>
        <taxon>Synaphobranchidae</taxon>
        <taxon>Synaphobranchus</taxon>
    </lineage>
</organism>
<keyword evidence="4 5" id="KW-0238">DNA-binding</keyword>
<proteinExistence type="predicted"/>
<dbReference type="EMBL" id="JAINUF010000018">
    <property type="protein sequence ID" value="KAJ8338519.1"/>
    <property type="molecule type" value="Genomic_DNA"/>
</dbReference>
<feature type="domain" description="THAP-type" evidence="6">
    <location>
        <begin position="1"/>
        <end position="85"/>
    </location>
</feature>
<dbReference type="Proteomes" id="UP001152622">
    <property type="component" value="Chromosome 18"/>
</dbReference>
<dbReference type="SMART" id="SM00692">
    <property type="entry name" value="DM3"/>
    <property type="match status" value="1"/>
</dbReference>
<evidence type="ECO:0000256" key="3">
    <source>
        <dbReference type="ARBA" id="ARBA00022833"/>
    </source>
</evidence>
<keyword evidence="8" id="KW-1185">Reference proteome</keyword>
<comment type="caution">
    <text evidence="7">The sequence shown here is derived from an EMBL/GenBank/DDBJ whole genome shotgun (WGS) entry which is preliminary data.</text>
</comment>
<dbReference type="SUPFAM" id="SSF57716">
    <property type="entry name" value="Glucocorticoid receptor-like (DNA-binding domain)"/>
    <property type="match status" value="1"/>
</dbReference>
<dbReference type="OrthoDB" id="5982876at2759"/>
<keyword evidence="2 5" id="KW-0863">Zinc-finger</keyword>
<dbReference type="GO" id="GO:0008270">
    <property type="term" value="F:zinc ion binding"/>
    <property type="evidence" value="ECO:0007669"/>
    <property type="project" value="UniProtKB-KW"/>
</dbReference>